<dbReference type="Pfam" id="PF25550">
    <property type="entry name" value="DUF7928"/>
    <property type="match status" value="1"/>
</dbReference>
<gene>
    <name evidence="4" type="ORF">AB675_2868</name>
</gene>
<feature type="transmembrane region" description="Helical" evidence="1">
    <location>
        <begin position="873"/>
        <end position="892"/>
    </location>
</feature>
<keyword evidence="5" id="KW-1185">Reference proteome</keyword>
<evidence type="ECO:0000313" key="4">
    <source>
        <dbReference type="EMBL" id="KPI45188.1"/>
    </source>
</evidence>
<dbReference type="SUPFAM" id="SSF53448">
    <property type="entry name" value="Nucleotide-diphospho-sugar transferases"/>
    <property type="match status" value="1"/>
</dbReference>
<dbReference type="InterPro" id="IPR057688">
    <property type="entry name" value="DUF7928"/>
</dbReference>
<dbReference type="GeneID" id="28734753"/>
<protein>
    <submittedName>
        <fullName evidence="4">Uncharacterized protein</fullName>
    </submittedName>
</protein>
<name>A0A0N0NRK5_9EURO</name>
<evidence type="ECO:0000259" key="2">
    <source>
        <dbReference type="Pfam" id="PF13632"/>
    </source>
</evidence>
<feature type="transmembrane region" description="Helical" evidence="1">
    <location>
        <begin position="717"/>
        <end position="738"/>
    </location>
</feature>
<dbReference type="Pfam" id="PF13632">
    <property type="entry name" value="Glyco_trans_2_3"/>
    <property type="match status" value="1"/>
</dbReference>
<dbReference type="AlphaFoldDB" id="A0A0N0NRK5"/>
<feature type="transmembrane region" description="Helical" evidence="1">
    <location>
        <begin position="844"/>
        <end position="867"/>
    </location>
</feature>
<reference evidence="4 5" key="1">
    <citation type="submission" date="2015-06" db="EMBL/GenBank/DDBJ databases">
        <title>Draft genome of the ant-associated black yeast Phialophora attae CBS 131958.</title>
        <authorList>
            <person name="Moreno L.F."/>
            <person name="Stielow B.J."/>
            <person name="de Hoog S."/>
            <person name="Vicente V.A."/>
            <person name="Weiss V.A."/>
            <person name="de Vries M."/>
            <person name="Cruz L.M."/>
            <person name="Souza E.M."/>
        </authorList>
    </citation>
    <scope>NUCLEOTIDE SEQUENCE [LARGE SCALE GENOMIC DNA]</scope>
    <source>
        <strain evidence="4 5">CBS 131958</strain>
    </source>
</reference>
<feature type="transmembrane region" description="Helical" evidence="1">
    <location>
        <begin position="750"/>
        <end position="770"/>
    </location>
</feature>
<evidence type="ECO:0000256" key="1">
    <source>
        <dbReference type="SAM" id="Phobius"/>
    </source>
</evidence>
<feature type="domain" description="DUF7928" evidence="3">
    <location>
        <begin position="51"/>
        <end position="203"/>
    </location>
</feature>
<keyword evidence="1" id="KW-0812">Transmembrane</keyword>
<dbReference type="OrthoDB" id="38531at2759"/>
<dbReference type="Gene3D" id="3.90.550.10">
    <property type="entry name" value="Spore Coat Polysaccharide Biosynthesis Protein SpsA, Chain A"/>
    <property type="match status" value="1"/>
</dbReference>
<dbReference type="InterPro" id="IPR029044">
    <property type="entry name" value="Nucleotide-diphossugar_trans"/>
</dbReference>
<evidence type="ECO:0000313" key="5">
    <source>
        <dbReference type="Proteomes" id="UP000038010"/>
    </source>
</evidence>
<accession>A0A0N0NRK5</accession>
<dbReference type="RefSeq" id="XP_018005151.1">
    <property type="nucleotide sequence ID" value="XM_018142873.1"/>
</dbReference>
<dbReference type="STRING" id="1664694.A0A0N0NRK5"/>
<comment type="caution">
    <text evidence="4">The sequence shown here is derived from an EMBL/GenBank/DDBJ whole genome shotgun (WGS) entry which is preliminary data.</text>
</comment>
<keyword evidence="1" id="KW-0472">Membrane</keyword>
<keyword evidence="1" id="KW-1133">Transmembrane helix</keyword>
<dbReference type="PANTHER" id="PTHR35408">
    <property type="entry name" value="CHROMOSOME 15, WHOLE GENOME SHOTGUN SEQUENCE"/>
    <property type="match status" value="1"/>
</dbReference>
<dbReference type="InterPro" id="IPR001173">
    <property type="entry name" value="Glyco_trans_2-like"/>
</dbReference>
<evidence type="ECO:0000259" key="3">
    <source>
        <dbReference type="Pfam" id="PF25550"/>
    </source>
</evidence>
<proteinExistence type="predicted"/>
<organism evidence="4 5">
    <name type="scientific">Cyphellophora attinorum</name>
    <dbReference type="NCBI Taxonomy" id="1664694"/>
    <lineage>
        <taxon>Eukaryota</taxon>
        <taxon>Fungi</taxon>
        <taxon>Dikarya</taxon>
        <taxon>Ascomycota</taxon>
        <taxon>Pezizomycotina</taxon>
        <taxon>Eurotiomycetes</taxon>
        <taxon>Chaetothyriomycetidae</taxon>
        <taxon>Chaetothyriales</taxon>
        <taxon>Cyphellophoraceae</taxon>
        <taxon>Cyphellophora</taxon>
    </lineage>
</organism>
<feature type="transmembrane region" description="Helical" evidence="1">
    <location>
        <begin position="300"/>
        <end position="323"/>
    </location>
</feature>
<dbReference type="EMBL" id="LFJN01000002">
    <property type="protein sequence ID" value="KPI45188.1"/>
    <property type="molecule type" value="Genomic_DNA"/>
</dbReference>
<dbReference type="PANTHER" id="PTHR35408:SF2">
    <property type="entry name" value="GLYCOSYLTRANSFERASE 2-LIKE DOMAIN-CONTAINING PROTEIN"/>
    <property type="match status" value="1"/>
</dbReference>
<feature type="transmembrane region" description="Helical" evidence="1">
    <location>
        <begin position="260"/>
        <end position="280"/>
    </location>
</feature>
<dbReference type="VEuPathDB" id="FungiDB:AB675_2868"/>
<feature type="domain" description="Glycosyltransferase 2-like" evidence="2">
    <location>
        <begin position="520"/>
        <end position="730"/>
    </location>
</feature>
<sequence length="914" mass="104136">MGSPSPGDEWATTPLATPQYLHFSQPNSSGVSVSSHQSRRLDRANFDEALRHRTMTKFLYGKGVANGWFDLNMPKRPLGVLLRQSNGTYSVEPQDLAEPMVRTVARLGVQAAFSIATDSTDAIFDVIGDEDFGIMLGNGLDLQVVDQMADLMRIGLAHPRRYPYAALIRNERILLVWHDEADKLLQQAVATEEQLMQLIWGPTPFTGGNHASRALTASSLSVWDQSKSKSKLFTTEITEISGDIEEQELEKESLDRPVKLYGAIVMACSIFFLVFLIFGYTTSHLILEMLTDGDKMRLVWIAFEPLTLVVAMFFALSLVTYVFQLFGPITGLFTNTRFFSSQKPNLKQAYHLGFTPPRVTIQMAVYKESMELVVIPTVRSLMAAVSDYELEGGKANIFITDDGLGILLKTDPAAAQARIEWYQANNIGWVARPGNGEDGYFRTGRFKKASNSNFCMNFANRVERTLTRLVHAQCQARDGSPVFIDPELEEVLYNQALTEEMAKDSRVKSAGGNIRIGEVILMCDSDTRVPRDCLINGAAEMFLSPEVAIVQHHTSVTQVSGDFFENGATYFAKMCYAQIRFQVSNGECAPFVGHNAFVRWKALQDVAMTTKDPNYTMYWSEYHISEDFNMSIRLQSNNWVTRYASYHGDEFREQVSLTIYDEISRWERYSYGDSELLFNPMWSWLWRGPFTPLFRKFLFSDMHWSSKLSIISYMGSYYAIGSGFFYTIANYVLVGLFWDELDKFYTDSWSIFLSVVLVFWILSNIALAVMRFRIGERSFFGGLWEAFRWQPMYCFYFYGLSFHVNKALIAHIVGYEMTWEMTKKEVENSNFFKEIPKIVNKFKYMYIVMIPLLGGVIYMAFFAPLAWRITQPVAIVPMALMIVCHCTLPFVLNPHIVSAVDEYAVDDKAHIEKQ</sequence>
<dbReference type="Proteomes" id="UP000038010">
    <property type="component" value="Unassembled WGS sequence"/>
</dbReference>